<dbReference type="RefSeq" id="WP_085098919.1">
    <property type="nucleotide sequence ID" value="NZ_FWZU01000001.1"/>
</dbReference>
<dbReference type="EMBL" id="FWZU01000001">
    <property type="protein sequence ID" value="SME96689.1"/>
    <property type="molecule type" value="Genomic_DNA"/>
</dbReference>
<evidence type="ECO:0000313" key="1">
    <source>
        <dbReference type="EMBL" id="SME96689.1"/>
    </source>
</evidence>
<protein>
    <submittedName>
        <fullName evidence="1">Uncharacterized protein</fullName>
    </submittedName>
</protein>
<dbReference type="AlphaFoldDB" id="A0A1X7CHF8"/>
<dbReference type="OrthoDB" id="5453132at2"/>
<accession>A0A1X7CHF8</accession>
<sequence length="189" mass="21673">MAEKFYNSINQAWIKFGQEGWQISRRTFFNYVGKDKQVKPIGGKYYESDISELALQLGWVPVGKKVEAEQPDEEGLTGDAAKRFQEAKAKDKEYEAELRRLKLEQTQGKLIDRESVEMLMAGKTSVLDTGLRQLFLMKGRELIHAVEGNPEHEDAFIQLLNDELDELLSEFARTDEITMEFVSGNQFDS</sequence>
<evidence type="ECO:0000313" key="2">
    <source>
        <dbReference type="Proteomes" id="UP000192906"/>
    </source>
</evidence>
<name>A0A1X7CHF8_9BACT</name>
<organism evidence="1 2">
    <name type="scientific">Desulfovibrio gilichinskyi</name>
    <dbReference type="NCBI Taxonomy" id="1519643"/>
    <lineage>
        <taxon>Bacteria</taxon>
        <taxon>Pseudomonadati</taxon>
        <taxon>Thermodesulfobacteriota</taxon>
        <taxon>Desulfovibrionia</taxon>
        <taxon>Desulfovibrionales</taxon>
        <taxon>Desulfovibrionaceae</taxon>
        <taxon>Desulfovibrio</taxon>
    </lineage>
</organism>
<dbReference type="STRING" id="1519643.SAMN06295933_0910"/>
<proteinExistence type="predicted"/>
<gene>
    <name evidence="1" type="ORF">SAMN06295933_0910</name>
</gene>
<dbReference type="Proteomes" id="UP000192906">
    <property type="component" value="Unassembled WGS sequence"/>
</dbReference>
<reference evidence="2" key="1">
    <citation type="submission" date="2017-04" db="EMBL/GenBank/DDBJ databases">
        <authorList>
            <person name="Varghese N."/>
            <person name="Submissions S."/>
        </authorList>
    </citation>
    <scope>NUCLEOTIDE SEQUENCE [LARGE SCALE GENOMIC DNA]</scope>
    <source>
        <strain evidence="2">K3S</strain>
    </source>
</reference>
<keyword evidence="2" id="KW-1185">Reference proteome</keyword>